<comment type="similarity">
    <text evidence="1">Belongs to the FAM136 family.</text>
</comment>
<name>A0A914GWH8_GLORO</name>
<accession>A0A914GWH8</accession>
<sequence length="149" mass="17284">MPSDKDEFIRSQDRMKDSVNQVAEELDISYIRKLQREMHLCSATCYDTRGAKRKEIDDCEENCRAKYQAVVAKVDDEFSVWQDQLNRCITTCQDKQNQKFGTDFANMSEQQRNQFTDGVAKCAGACMDEHVKILPKLRDRVVAFLKKNS</sequence>
<dbReference type="Proteomes" id="UP000887572">
    <property type="component" value="Unplaced"/>
</dbReference>
<evidence type="ECO:0000313" key="3">
    <source>
        <dbReference type="WBParaSite" id="Gr19_v10_g11822.t1"/>
    </source>
</evidence>
<evidence type="ECO:0000256" key="1">
    <source>
        <dbReference type="ARBA" id="ARBA00009952"/>
    </source>
</evidence>
<protein>
    <submittedName>
        <fullName evidence="3">Protein FAM136A</fullName>
    </submittedName>
</protein>
<dbReference type="GO" id="GO:0005737">
    <property type="term" value="C:cytoplasm"/>
    <property type="evidence" value="ECO:0007669"/>
    <property type="project" value="TreeGrafter"/>
</dbReference>
<dbReference type="WBParaSite" id="Gr19_v10_g11822.t1">
    <property type="protein sequence ID" value="Gr19_v10_g11822.t1"/>
    <property type="gene ID" value="Gr19_v10_g11822"/>
</dbReference>
<dbReference type="PANTHER" id="PTHR21096">
    <property type="entry name" value="PROTEIN FAM136A"/>
    <property type="match status" value="1"/>
</dbReference>
<dbReference type="Pfam" id="PF05811">
    <property type="entry name" value="DUF842"/>
    <property type="match status" value="1"/>
</dbReference>
<organism evidence="2 3">
    <name type="scientific">Globodera rostochiensis</name>
    <name type="common">Golden nematode worm</name>
    <name type="synonym">Heterodera rostochiensis</name>
    <dbReference type="NCBI Taxonomy" id="31243"/>
    <lineage>
        <taxon>Eukaryota</taxon>
        <taxon>Metazoa</taxon>
        <taxon>Ecdysozoa</taxon>
        <taxon>Nematoda</taxon>
        <taxon>Chromadorea</taxon>
        <taxon>Rhabditida</taxon>
        <taxon>Tylenchina</taxon>
        <taxon>Tylenchomorpha</taxon>
        <taxon>Tylenchoidea</taxon>
        <taxon>Heteroderidae</taxon>
        <taxon>Heteroderinae</taxon>
        <taxon>Globodera</taxon>
    </lineage>
</organism>
<dbReference type="AlphaFoldDB" id="A0A914GWH8"/>
<proteinExistence type="inferred from homology"/>
<evidence type="ECO:0000313" key="2">
    <source>
        <dbReference type="Proteomes" id="UP000887572"/>
    </source>
</evidence>
<dbReference type="PANTHER" id="PTHR21096:SF0">
    <property type="entry name" value="PROTEIN FAM136A"/>
    <property type="match status" value="1"/>
</dbReference>
<keyword evidence="2" id="KW-1185">Reference proteome</keyword>
<reference evidence="3" key="1">
    <citation type="submission" date="2022-11" db="UniProtKB">
        <authorList>
            <consortium name="WormBaseParasite"/>
        </authorList>
    </citation>
    <scope>IDENTIFICATION</scope>
</reference>
<dbReference type="InterPro" id="IPR008560">
    <property type="entry name" value="DUF842_euk"/>
</dbReference>